<comment type="caution">
    <text evidence="1">The sequence shown here is derived from an EMBL/GenBank/DDBJ whole genome shotgun (WGS) entry which is preliminary data.</text>
</comment>
<organism evidence="1 2">
    <name type="scientific">Rhodopirellula islandica</name>
    <dbReference type="NCBI Taxonomy" id="595434"/>
    <lineage>
        <taxon>Bacteria</taxon>
        <taxon>Pseudomonadati</taxon>
        <taxon>Planctomycetota</taxon>
        <taxon>Planctomycetia</taxon>
        <taxon>Pirellulales</taxon>
        <taxon>Pirellulaceae</taxon>
        <taxon>Rhodopirellula</taxon>
    </lineage>
</organism>
<dbReference type="Proteomes" id="UP000036367">
    <property type="component" value="Unassembled WGS sequence"/>
</dbReference>
<keyword evidence="2" id="KW-1185">Reference proteome</keyword>
<sequence length="72" mass="7997">MTTVSFSMDRGVCVRPPLASLNPPARRVNWLFGWTLACRPVRFGGVDFVVGWPFLADIQNSDGQECPSQRDA</sequence>
<dbReference type="STRING" id="595434.RISK_003371"/>
<accession>A0A0J1BDH2</accession>
<dbReference type="AlphaFoldDB" id="A0A0J1BDH2"/>
<dbReference type="EMBL" id="LECT01000027">
    <property type="protein sequence ID" value="KLU04600.1"/>
    <property type="molecule type" value="Genomic_DNA"/>
</dbReference>
<proteinExistence type="predicted"/>
<protein>
    <submittedName>
        <fullName evidence="1">Uncharacterized protein</fullName>
    </submittedName>
</protein>
<name>A0A0J1BDH2_RHOIS</name>
<reference evidence="1" key="1">
    <citation type="submission" date="2015-05" db="EMBL/GenBank/DDBJ databases">
        <title>Permanent draft genome of Rhodopirellula islandicus K833.</title>
        <authorList>
            <person name="Kizina J."/>
            <person name="Richter M."/>
            <person name="Glockner F.O."/>
            <person name="Harder J."/>
        </authorList>
    </citation>
    <scope>NUCLEOTIDE SEQUENCE [LARGE SCALE GENOMIC DNA]</scope>
    <source>
        <strain evidence="1">K833</strain>
    </source>
</reference>
<evidence type="ECO:0000313" key="2">
    <source>
        <dbReference type="Proteomes" id="UP000036367"/>
    </source>
</evidence>
<evidence type="ECO:0000313" key="1">
    <source>
        <dbReference type="EMBL" id="KLU04600.1"/>
    </source>
</evidence>
<gene>
    <name evidence="1" type="ORF">RISK_003371</name>
</gene>